<organism evidence="3">
    <name type="scientific">Arundo donax</name>
    <name type="common">Giant reed</name>
    <name type="synonym">Donax arundinaceus</name>
    <dbReference type="NCBI Taxonomy" id="35708"/>
    <lineage>
        <taxon>Eukaryota</taxon>
        <taxon>Viridiplantae</taxon>
        <taxon>Streptophyta</taxon>
        <taxon>Embryophyta</taxon>
        <taxon>Tracheophyta</taxon>
        <taxon>Spermatophyta</taxon>
        <taxon>Magnoliopsida</taxon>
        <taxon>Liliopsida</taxon>
        <taxon>Poales</taxon>
        <taxon>Poaceae</taxon>
        <taxon>PACMAD clade</taxon>
        <taxon>Arundinoideae</taxon>
        <taxon>Arundineae</taxon>
        <taxon>Arundo</taxon>
    </lineage>
</organism>
<evidence type="ECO:0000313" key="3">
    <source>
        <dbReference type="EMBL" id="JAE24479.1"/>
    </source>
</evidence>
<accession>A0A0A9GM25</accession>
<name>A0A0A9GM25_ARUDO</name>
<dbReference type="EMBL" id="GBRH01173417">
    <property type="protein sequence ID" value="JAE24479.1"/>
    <property type="molecule type" value="Transcribed_RNA"/>
</dbReference>
<dbReference type="AlphaFoldDB" id="A0A0A9GM25"/>
<dbReference type="Pfam" id="PF03101">
    <property type="entry name" value="FAR1"/>
    <property type="match status" value="1"/>
</dbReference>
<proteinExistence type="predicted"/>
<feature type="domain" description="FAR1" evidence="2">
    <location>
        <begin position="37"/>
        <end position="90"/>
    </location>
</feature>
<dbReference type="InterPro" id="IPR004330">
    <property type="entry name" value="FAR1_DNA_bnd_dom"/>
</dbReference>
<reference evidence="3" key="1">
    <citation type="submission" date="2014-09" db="EMBL/GenBank/DDBJ databases">
        <authorList>
            <person name="Magalhaes I.L.F."/>
            <person name="Oliveira U."/>
            <person name="Santos F.R."/>
            <person name="Vidigal T.H.D.A."/>
            <person name="Brescovit A.D."/>
            <person name="Santos A.J."/>
        </authorList>
    </citation>
    <scope>NUCLEOTIDE SEQUENCE</scope>
    <source>
        <tissue evidence="3">Shoot tissue taken approximately 20 cm above the soil surface</tissue>
    </source>
</reference>
<dbReference type="PANTHER" id="PTHR46328">
    <property type="entry name" value="FAR-RED IMPAIRED RESPONSIVE (FAR1) FAMILY PROTEIN-RELATED"/>
    <property type="match status" value="1"/>
</dbReference>
<sequence length="94" mass="11128">MSFHSQDENFGNQTLEDSSEYERMIQMTFSSEEDGYEFFNSFTRHKGFSVRKGKVRRSSNGGDITCRHFFCFKQGTRQPMFLKNMANKKRGHEH</sequence>
<evidence type="ECO:0000256" key="1">
    <source>
        <dbReference type="SAM" id="MobiDB-lite"/>
    </source>
</evidence>
<protein>
    <recommendedName>
        <fullName evidence="2">FAR1 domain-containing protein</fullName>
    </recommendedName>
</protein>
<feature type="region of interest" description="Disordered" evidence="1">
    <location>
        <begin position="1"/>
        <end position="21"/>
    </location>
</feature>
<reference evidence="3" key="2">
    <citation type="journal article" date="2015" name="Data Brief">
        <title>Shoot transcriptome of the giant reed, Arundo donax.</title>
        <authorList>
            <person name="Barrero R.A."/>
            <person name="Guerrero F.D."/>
            <person name="Moolhuijzen P."/>
            <person name="Goolsby J.A."/>
            <person name="Tidwell J."/>
            <person name="Bellgard S.E."/>
            <person name="Bellgard M.I."/>
        </authorList>
    </citation>
    <scope>NUCLEOTIDE SEQUENCE</scope>
    <source>
        <tissue evidence="3">Shoot tissue taken approximately 20 cm above the soil surface</tissue>
    </source>
</reference>
<evidence type="ECO:0000259" key="2">
    <source>
        <dbReference type="Pfam" id="PF03101"/>
    </source>
</evidence>